<feature type="binding site" evidence="14">
    <location>
        <position position="140"/>
    </location>
    <ligand>
        <name>L-threonine</name>
        <dbReference type="ChEBI" id="CHEBI:57926"/>
    </ligand>
</feature>
<evidence type="ECO:0000256" key="12">
    <source>
        <dbReference type="ARBA" id="ARBA00048366"/>
    </source>
</evidence>
<dbReference type="GO" id="GO:0003725">
    <property type="term" value="F:double-stranded RNA binding"/>
    <property type="evidence" value="ECO:0007669"/>
    <property type="project" value="UniProtKB-UniRule"/>
</dbReference>
<comment type="catalytic activity">
    <reaction evidence="12 13">
        <text>L-threonine + hydrogencarbonate + ATP = L-threonylcarbamoyladenylate + diphosphate + H2O</text>
        <dbReference type="Rhea" id="RHEA:36407"/>
        <dbReference type="ChEBI" id="CHEBI:15377"/>
        <dbReference type="ChEBI" id="CHEBI:17544"/>
        <dbReference type="ChEBI" id="CHEBI:30616"/>
        <dbReference type="ChEBI" id="CHEBI:33019"/>
        <dbReference type="ChEBI" id="CHEBI:57926"/>
        <dbReference type="ChEBI" id="CHEBI:73682"/>
        <dbReference type="EC" id="2.7.7.87"/>
    </reaction>
</comment>
<evidence type="ECO:0000256" key="1">
    <source>
        <dbReference type="ARBA" id="ARBA00004496"/>
    </source>
</evidence>
<dbReference type="InterPro" id="IPR005145">
    <property type="entry name" value="Sua5_C"/>
</dbReference>
<feature type="binding site" evidence="14">
    <location>
        <position position="214"/>
    </location>
    <ligand>
        <name>ATP</name>
        <dbReference type="ChEBI" id="CHEBI:30616"/>
    </ligand>
</feature>
<dbReference type="Pfam" id="PF01300">
    <property type="entry name" value="Sua5_yciO_yrdC"/>
    <property type="match status" value="1"/>
</dbReference>
<dbReference type="EC" id="2.7.7.87" evidence="3 13"/>
<sequence length="346" mass="37499">MSAIPPERLVFHSLHAAVDWILKHPNAREDLQKAIDKGALSLRQGKLTAFPTETVYGLGADALNRDAVKLIFKAKQRPFYDPLIVHISELQQLDTLVLEFPEKARRLAEAFWPGPLTLVLKKDSRVPDIVTAGHPTVAIRMPSNPWARELIHRAGTPVAAPSANLFGRTSPTTAAHVAEQLSGSYEVLIDAGACRVGLESTVLSLAGERPLLLRSGGVSREQIEEIIGPVEVPAKTRAGDAESPGMLPNHYAPVTPLLMVEDVRDYAENRDIGCILFEKPDIDFQGPTVQVSGNRNADEIAVNIYAALRSLDGKGLRLIVCEWCPESGIGAAVNDRLTKASAKPQG</sequence>
<evidence type="ECO:0000313" key="16">
    <source>
        <dbReference type="EMBL" id="ORC36365.1"/>
    </source>
</evidence>
<evidence type="ECO:0000256" key="8">
    <source>
        <dbReference type="ARBA" id="ARBA00022695"/>
    </source>
</evidence>
<keyword evidence="6 13" id="KW-0808">Transferase</keyword>
<protein>
    <recommendedName>
        <fullName evidence="4 13">Threonylcarbamoyl-AMP synthase</fullName>
        <shortName evidence="13">TC-AMP synthase</shortName>
        <ecNumber evidence="3 13">2.7.7.87</ecNumber>
    </recommendedName>
    <alternativeName>
        <fullName evidence="11 13">L-threonylcarbamoyladenylate synthase</fullName>
    </alternativeName>
</protein>
<dbReference type="InterPro" id="IPR050156">
    <property type="entry name" value="TC-AMP_synthase_SUA5"/>
</dbReference>
<dbReference type="PIRSF" id="PIRSF004930">
    <property type="entry name" value="Tln_factor_SUA5"/>
    <property type="match status" value="1"/>
</dbReference>
<feature type="domain" description="YrdC-like" evidence="15">
    <location>
        <begin position="32"/>
        <end position="218"/>
    </location>
</feature>
<evidence type="ECO:0000256" key="3">
    <source>
        <dbReference type="ARBA" id="ARBA00012584"/>
    </source>
</evidence>
<feature type="binding site" evidence="14">
    <location>
        <position position="162"/>
    </location>
    <ligand>
        <name>ATP</name>
        <dbReference type="ChEBI" id="CHEBI:30616"/>
    </ligand>
</feature>
<dbReference type="GO" id="GO:0008033">
    <property type="term" value="P:tRNA processing"/>
    <property type="evidence" value="ECO:0007669"/>
    <property type="project" value="UniProtKB-KW"/>
</dbReference>
<keyword evidence="17" id="KW-1185">Reference proteome</keyword>
<dbReference type="InterPro" id="IPR010923">
    <property type="entry name" value="T(6)A37_SUA5"/>
</dbReference>
<evidence type="ECO:0000256" key="10">
    <source>
        <dbReference type="ARBA" id="ARBA00022840"/>
    </source>
</evidence>
<evidence type="ECO:0000259" key="15">
    <source>
        <dbReference type="PROSITE" id="PS51163"/>
    </source>
</evidence>
<feature type="binding site" evidence="14">
    <location>
        <position position="86"/>
    </location>
    <ligand>
        <name>L-threonine</name>
        <dbReference type="ChEBI" id="CHEBI:57926"/>
    </ligand>
</feature>
<feature type="binding site" evidence="14">
    <location>
        <position position="160"/>
    </location>
    <ligand>
        <name>L-threonine</name>
        <dbReference type="ChEBI" id="CHEBI:57926"/>
    </ligand>
</feature>
<keyword evidence="9 13" id="KW-0547">Nucleotide-binding</keyword>
<name>A0A1Y1RZY8_9SPIO</name>
<dbReference type="PANTHER" id="PTHR17490:SF16">
    <property type="entry name" value="THREONYLCARBAMOYL-AMP SYNTHASE"/>
    <property type="match status" value="1"/>
</dbReference>
<dbReference type="InterPro" id="IPR038385">
    <property type="entry name" value="Sua5/YwlC_C"/>
</dbReference>
<evidence type="ECO:0000256" key="6">
    <source>
        <dbReference type="ARBA" id="ARBA00022679"/>
    </source>
</evidence>
<accession>A0A1Y1RZY8</accession>
<dbReference type="FunFam" id="3.90.870.10:FF:000009">
    <property type="entry name" value="Threonylcarbamoyl-AMP synthase, putative"/>
    <property type="match status" value="1"/>
</dbReference>
<feature type="binding site" evidence="14">
    <location>
        <position position="54"/>
    </location>
    <ligand>
        <name>L-threonine</name>
        <dbReference type="ChEBI" id="CHEBI:57926"/>
    </ligand>
</feature>
<dbReference type="InterPro" id="IPR017945">
    <property type="entry name" value="DHBP_synth_RibB-like_a/b_dom"/>
</dbReference>
<evidence type="ECO:0000256" key="5">
    <source>
        <dbReference type="ARBA" id="ARBA00022490"/>
    </source>
</evidence>
<dbReference type="Gene3D" id="3.40.50.11030">
    <property type="entry name" value="Threonylcarbamoyl-AMP synthase, C-terminal domain"/>
    <property type="match status" value="1"/>
</dbReference>
<proteinExistence type="inferred from homology"/>
<dbReference type="SUPFAM" id="SSF55821">
    <property type="entry name" value="YrdC/RibB"/>
    <property type="match status" value="1"/>
</dbReference>
<dbReference type="GO" id="GO:0005524">
    <property type="term" value="F:ATP binding"/>
    <property type="evidence" value="ECO:0007669"/>
    <property type="project" value="UniProtKB-UniRule"/>
</dbReference>
<evidence type="ECO:0000256" key="7">
    <source>
        <dbReference type="ARBA" id="ARBA00022694"/>
    </source>
</evidence>
<evidence type="ECO:0000313" key="17">
    <source>
        <dbReference type="Proteomes" id="UP000192343"/>
    </source>
</evidence>
<evidence type="ECO:0000256" key="4">
    <source>
        <dbReference type="ARBA" id="ARBA00015492"/>
    </source>
</evidence>
<dbReference type="EMBL" id="MWQY01000006">
    <property type="protein sequence ID" value="ORC36365.1"/>
    <property type="molecule type" value="Genomic_DNA"/>
</dbReference>
<dbReference type="PANTHER" id="PTHR17490">
    <property type="entry name" value="SUA5"/>
    <property type="match status" value="1"/>
</dbReference>
<evidence type="ECO:0000256" key="9">
    <source>
        <dbReference type="ARBA" id="ARBA00022741"/>
    </source>
</evidence>
<feature type="binding site" evidence="14">
    <location>
        <position position="170"/>
    </location>
    <ligand>
        <name>ATP</name>
        <dbReference type="ChEBI" id="CHEBI:30616"/>
    </ligand>
</feature>
<evidence type="ECO:0000256" key="13">
    <source>
        <dbReference type="PIRNR" id="PIRNR004930"/>
    </source>
</evidence>
<dbReference type="STRING" id="1963862.B4O97_06900"/>
<comment type="function">
    <text evidence="13">Required for the formation of a threonylcarbamoyl group on adenosine at position 37 (t(6)A37) in tRNAs that read codons beginning with adenine.</text>
</comment>
<feature type="binding site" evidence="14">
    <location>
        <position position="136"/>
    </location>
    <ligand>
        <name>ATP</name>
        <dbReference type="ChEBI" id="CHEBI:30616"/>
    </ligand>
</feature>
<dbReference type="Gene3D" id="3.90.870.10">
    <property type="entry name" value="DHBP synthase"/>
    <property type="match status" value="1"/>
</dbReference>
<evidence type="ECO:0000256" key="2">
    <source>
        <dbReference type="ARBA" id="ARBA00007663"/>
    </source>
</evidence>
<dbReference type="GO" id="GO:0005737">
    <property type="term" value="C:cytoplasm"/>
    <property type="evidence" value="ECO:0007669"/>
    <property type="project" value="UniProtKB-SubCell"/>
</dbReference>
<dbReference type="Pfam" id="PF03481">
    <property type="entry name" value="Sua5_C"/>
    <property type="match status" value="1"/>
</dbReference>
<feature type="binding site" evidence="14">
    <location>
        <position position="200"/>
    </location>
    <ligand>
        <name>L-threonine</name>
        <dbReference type="ChEBI" id="CHEBI:57926"/>
    </ligand>
</feature>
<dbReference type="GO" id="GO:0061710">
    <property type="term" value="F:L-threonylcarbamoyladenylate synthase"/>
    <property type="evidence" value="ECO:0007669"/>
    <property type="project" value="UniProtKB-EC"/>
</dbReference>
<comment type="subcellular location">
    <subcellularLocation>
        <location evidence="1 13">Cytoplasm</location>
    </subcellularLocation>
</comment>
<dbReference type="PROSITE" id="PS51163">
    <property type="entry name" value="YRDC"/>
    <property type="match status" value="1"/>
</dbReference>
<keyword evidence="5 13" id="KW-0963">Cytoplasm</keyword>
<comment type="caution">
    <text evidence="16">The sequence shown here is derived from an EMBL/GenBank/DDBJ whole genome shotgun (WGS) entry which is preliminary data.</text>
</comment>
<organism evidence="16 17">
    <name type="scientific">Marispirochaeta aestuarii</name>
    <dbReference type="NCBI Taxonomy" id="1963862"/>
    <lineage>
        <taxon>Bacteria</taxon>
        <taxon>Pseudomonadati</taxon>
        <taxon>Spirochaetota</taxon>
        <taxon>Spirochaetia</taxon>
        <taxon>Spirochaetales</taxon>
        <taxon>Spirochaetaceae</taxon>
        <taxon>Marispirochaeta</taxon>
    </lineage>
</organism>
<dbReference type="AlphaFoldDB" id="A0A1Y1RZY8"/>
<keyword evidence="10 13" id="KW-0067">ATP-binding</keyword>
<dbReference type="NCBIfam" id="TIGR00057">
    <property type="entry name" value="L-threonylcarbamoyladenylate synthase"/>
    <property type="match status" value="1"/>
</dbReference>
<dbReference type="OrthoDB" id="9814580at2"/>
<dbReference type="InterPro" id="IPR006070">
    <property type="entry name" value="Sua5-like_dom"/>
</dbReference>
<evidence type="ECO:0000256" key="11">
    <source>
        <dbReference type="ARBA" id="ARBA00029774"/>
    </source>
</evidence>
<evidence type="ECO:0000256" key="14">
    <source>
        <dbReference type="PIRSR" id="PIRSR004930-1"/>
    </source>
</evidence>
<keyword evidence="8 13" id="KW-0548">Nucleotidyltransferase</keyword>
<dbReference type="Proteomes" id="UP000192343">
    <property type="component" value="Unassembled WGS sequence"/>
</dbReference>
<reference evidence="16 17" key="1">
    <citation type="submission" date="2017-03" db="EMBL/GenBank/DDBJ databases">
        <title>Draft Genome sequence of Marispirochaeta sp. strain JC444.</title>
        <authorList>
            <person name="Shivani Y."/>
            <person name="Subhash Y."/>
            <person name="Sasikala C."/>
            <person name="Ramana C."/>
        </authorList>
    </citation>
    <scope>NUCLEOTIDE SEQUENCE [LARGE SCALE GENOMIC DNA]</scope>
    <source>
        <strain evidence="16 17">JC444</strain>
    </source>
</reference>
<feature type="binding site" evidence="14">
    <location>
        <position position="77"/>
    </location>
    <ligand>
        <name>ATP</name>
        <dbReference type="ChEBI" id="CHEBI:30616"/>
    </ligand>
</feature>
<feature type="binding site" evidence="14">
    <location>
        <position position="251"/>
    </location>
    <ligand>
        <name>ATP</name>
        <dbReference type="ChEBI" id="CHEBI:30616"/>
    </ligand>
</feature>
<gene>
    <name evidence="16" type="ORF">B4O97_06900</name>
</gene>
<comment type="similarity">
    <text evidence="2 13">Belongs to the SUA5 family.</text>
</comment>
<dbReference type="GO" id="GO:0000049">
    <property type="term" value="F:tRNA binding"/>
    <property type="evidence" value="ECO:0007669"/>
    <property type="project" value="TreeGrafter"/>
</dbReference>
<keyword evidence="7 13" id="KW-0819">tRNA processing</keyword>
<dbReference type="GO" id="GO:0006450">
    <property type="term" value="P:regulation of translational fidelity"/>
    <property type="evidence" value="ECO:0007669"/>
    <property type="project" value="TreeGrafter"/>
</dbReference>